<feature type="signal peptide" evidence="2">
    <location>
        <begin position="1"/>
        <end position="23"/>
    </location>
</feature>
<evidence type="ECO:0000313" key="3">
    <source>
        <dbReference type="EMBL" id="KAF5390806.1"/>
    </source>
</evidence>
<dbReference type="EMBL" id="JAACJN010000013">
    <property type="protein sequence ID" value="KAF5390806.1"/>
    <property type="molecule type" value="Genomic_DNA"/>
</dbReference>
<proteinExistence type="predicted"/>
<keyword evidence="2" id="KW-0732">Signal</keyword>
<gene>
    <name evidence="3" type="ORF">D9757_004425</name>
</gene>
<feature type="chain" id="PRO_5034217376" evidence="2">
    <location>
        <begin position="24"/>
        <end position="341"/>
    </location>
</feature>
<dbReference type="Proteomes" id="UP000518752">
    <property type="component" value="Unassembled WGS sequence"/>
</dbReference>
<dbReference type="AlphaFoldDB" id="A0A8H5HWT8"/>
<reference evidence="3 4" key="1">
    <citation type="journal article" date="2020" name="ISME J.">
        <title>Uncovering the hidden diversity of litter-decomposition mechanisms in mushroom-forming fungi.</title>
        <authorList>
            <person name="Floudas D."/>
            <person name="Bentzer J."/>
            <person name="Ahren D."/>
            <person name="Johansson T."/>
            <person name="Persson P."/>
            <person name="Tunlid A."/>
        </authorList>
    </citation>
    <scope>NUCLEOTIDE SEQUENCE [LARGE SCALE GENOMIC DNA]</scope>
    <source>
        <strain evidence="3 4">CBS 406.79</strain>
    </source>
</reference>
<evidence type="ECO:0000313" key="4">
    <source>
        <dbReference type="Proteomes" id="UP000518752"/>
    </source>
</evidence>
<name>A0A8H5HWT8_9AGAR</name>
<sequence>MFKTRKVCLMLISMAASICVVSGHPIAAHSQPIPTKTRNSELGASDTLSPTRTQRRDLEDAGDVMQTVSSVIDKIQPVADALGPEGEAVGEALEVISTFLDILGQLFEAIGEEQRQEAATRGAFTQNVTDATLKAHPGWNVVTVHPKHTVNFQGSQGPDWEHNTTSIELPLSGNVGFDVYAARAGIFELNGDGGYMNWAWAAGSNVQAVGYQNHRLIFRMEISSGAPPKNEPASGNCGVHITQYQKNEKEVNPVNHYTLNVILKDANGMVVGFNGNGDASTTVSVTSQLPYVFEITAGNLDNDPLSFAYGGDKWDSSTKGRCSVGKYDSGSRQMDFVCFVA</sequence>
<protein>
    <submittedName>
        <fullName evidence="3">Uncharacterized protein</fullName>
    </submittedName>
</protein>
<comment type="caution">
    <text evidence="3">The sequence shown here is derived from an EMBL/GenBank/DDBJ whole genome shotgun (WGS) entry which is preliminary data.</text>
</comment>
<feature type="region of interest" description="Disordered" evidence="1">
    <location>
        <begin position="29"/>
        <end position="58"/>
    </location>
</feature>
<accession>A0A8H5HWT8</accession>
<keyword evidence="4" id="KW-1185">Reference proteome</keyword>
<feature type="compositionally biased region" description="Polar residues" evidence="1">
    <location>
        <begin position="32"/>
        <end position="52"/>
    </location>
</feature>
<dbReference type="OrthoDB" id="3685327at2759"/>
<evidence type="ECO:0000256" key="1">
    <source>
        <dbReference type="SAM" id="MobiDB-lite"/>
    </source>
</evidence>
<evidence type="ECO:0000256" key="2">
    <source>
        <dbReference type="SAM" id="SignalP"/>
    </source>
</evidence>
<organism evidence="3 4">
    <name type="scientific">Collybiopsis confluens</name>
    <dbReference type="NCBI Taxonomy" id="2823264"/>
    <lineage>
        <taxon>Eukaryota</taxon>
        <taxon>Fungi</taxon>
        <taxon>Dikarya</taxon>
        <taxon>Basidiomycota</taxon>
        <taxon>Agaricomycotina</taxon>
        <taxon>Agaricomycetes</taxon>
        <taxon>Agaricomycetidae</taxon>
        <taxon>Agaricales</taxon>
        <taxon>Marasmiineae</taxon>
        <taxon>Omphalotaceae</taxon>
        <taxon>Collybiopsis</taxon>
    </lineage>
</organism>